<sequence length="28" mass="3438">MFHHYTSECHNLVLLVLWPHGQKSFLWN</sequence>
<evidence type="ECO:0000313" key="1">
    <source>
        <dbReference type="EMBL" id="JAH46951.1"/>
    </source>
</evidence>
<organism evidence="1">
    <name type="scientific">Anguilla anguilla</name>
    <name type="common">European freshwater eel</name>
    <name type="synonym">Muraena anguilla</name>
    <dbReference type="NCBI Taxonomy" id="7936"/>
    <lineage>
        <taxon>Eukaryota</taxon>
        <taxon>Metazoa</taxon>
        <taxon>Chordata</taxon>
        <taxon>Craniata</taxon>
        <taxon>Vertebrata</taxon>
        <taxon>Euteleostomi</taxon>
        <taxon>Actinopterygii</taxon>
        <taxon>Neopterygii</taxon>
        <taxon>Teleostei</taxon>
        <taxon>Anguilliformes</taxon>
        <taxon>Anguillidae</taxon>
        <taxon>Anguilla</taxon>
    </lineage>
</organism>
<reference evidence="1" key="2">
    <citation type="journal article" date="2015" name="Fish Shellfish Immunol.">
        <title>Early steps in the European eel (Anguilla anguilla)-Vibrio vulnificus interaction in the gills: Role of the RtxA13 toxin.</title>
        <authorList>
            <person name="Callol A."/>
            <person name="Pajuelo D."/>
            <person name="Ebbesson L."/>
            <person name="Teles M."/>
            <person name="MacKenzie S."/>
            <person name="Amaro C."/>
        </authorList>
    </citation>
    <scope>NUCLEOTIDE SEQUENCE</scope>
</reference>
<accession>A0A0E9T059</accession>
<dbReference type="AlphaFoldDB" id="A0A0E9T059"/>
<dbReference type="EMBL" id="GBXM01061626">
    <property type="protein sequence ID" value="JAH46951.1"/>
    <property type="molecule type" value="Transcribed_RNA"/>
</dbReference>
<name>A0A0E9T059_ANGAN</name>
<reference evidence="1" key="1">
    <citation type="submission" date="2014-11" db="EMBL/GenBank/DDBJ databases">
        <authorList>
            <person name="Amaro Gonzalez C."/>
        </authorList>
    </citation>
    <scope>NUCLEOTIDE SEQUENCE</scope>
</reference>
<proteinExistence type="predicted"/>
<protein>
    <submittedName>
        <fullName evidence="1">Uncharacterized protein</fullName>
    </submittedName>
</protein>